<reference evidence="3" key="2">
    <citation type="journal article" date="2017" name="Plant J.">
        <title>Araport11: a complete reannotation of the Arabidopsis thaliana reference genome.</title>
        <authorList>
            <person name="Cheng C.Y."/>
            <person name="Krishnakumar V."/>
            <person name="Chan A.P."/>
            <person name="Thibaud-Nissen F."/>
            <person name="Schobel S."/>
            <person name="Town C.D."/>
        </authorList>
    </citation>
    <scope>GENOME REANNOTATION</scope>
    <source>
        <strain evidence="3">cv. Columbia</strain>
    </source>
</reference>
<keyword evidence="3" id="KW-1185">Reference proteome</keyword>
<dbReference type="Araport" id="AT2G11623"/>
<dbReference type="HOGENOM" id="CLU_3071453_0_0_1"/>
<dbReference type="EMBL" id="CP002685">
    <property type="protein sequence ID" value="AEC06178.1"/>
    <property type="molecule type" value="Genomic_DNA"/>
</dbReference>
<dbReference type="Pfam" id="PF09713">
    <property type="entry name" value="A_thal_3526"/>
    <property type="match status" value="1"/>
</dbReference>
<gene>
    <name evidence="1 2" type="ordered locus">At2g11623</name>
</gene>
<dbReference type="KEGG" id="ath:AT2G11623"/>
<reference evidence="2 3" key="1">
    <citation type="journal article" date="1999" name="Nature">
        <title>Sequence and analysis of chromosome 2 of the plant Arabidopsis thaliana.</title>
        <authorList>
            <person name="Lin X."/>
            <person name="Kaul S."/>
            <person name="Rounsley S."/>
            <person name="Shea T.P."/>
            <person name="Benito M.I."/>
            <person name="Town C.D."/>
            <person name="Fujii C.Y."/>
            <person name="Mason T."/>
            <person name="Bowman C.L."/>
            <person name="Barnstead M."/>
            <person name="Feldblyum T.V."/>
            <person name="Buell C.R."/>
            <person name="Ketchum K.A."/>
            <person name="Lee J."/>
            <person name="Ronning C.M."/>
            <person name="Koo H.L."/>
            <person name="Moffat K.S."/>
            <person name="Cronin L.A."/>
            <person name="Shen M."/>
            <person name="Pai G."/>
            <person name="Van Aken S."/>
            <person name="Umayam L."/>
            <person name="Tallon L.J."/>
            <person name="Gill J.E."/>
            <person name="Adams M.D."/>
            <person name="Carrera A.J."/>
            <person name="Creasy T.H."/>
            <person name="Goodman H.M."/>
            <person name="Somerville C.R."/>
            <person name="Copenhaver G.P."/>
            <person name="Preuss D."/>
            <person name="Nierman W.C."/>
            <person name="White O."/>
            <person name="Eisen J.A."/>
            <person name="Salzberg S.L."/>
            <person name="Fraser C.M."/>
            <person name="Venter J.C."/>
        </authorList>
    </citation>
    <scope>NUCLEOTIDE SEQUENCE [LARGE SCALE GENOMIC DNA]</scope>
    <source>
        <strain evidence="3">cv. Columbia</strain>
    </source>
</reference>
<proteinExistence type="predicted"/>
<evidence type="ECO:0000313" key="1">
    <source>
        <dbReference type="Araport" id="AT2G11623"/>
    </source>
</evidence>
<name>F4ISC5_ARATH</name>
<dbReference type="TAIR" id="AT2G11623"/>
<dbReference type="PANTHER" id="PTHR31871">
    <property type="entry name" value="OS02G0137100 PROTEIN"/>
    <property type="match status" value="1"/>
</dbReference>
<organism evidence="2 3">
    <name type="scientific">Arabidopsis thaliana</name>
    <name type="common">Mouse-ear cress</name>
    <dbReference type="NCBI Taxonomy" id="3702"/>
    <lineage>
        <taxon>Eukaryota</taxon>
        <taxon>Viridiplantae</taxon>
        <taxon>Streptophyta</taxon>
        <taxon>Embryophyta</taxon>
        <taxon>Tracheophyta</taxon>
        <taxon>Spermatophyta</taxon>
        <taxon>Magnoliopsida</taxon>
        <taxon>eudicotyledons</taxon>
        <taxon>Gunneridae</taxon>
        <taxon>Pentapetalae</taxon>
        <taxon>rosids</taxon>
        <taxon>malvids</taxon>
        <taxon>Brassicales</taxon>
        <taxon>Brassicaceae</taxon>
        <taxon>Camelineae</taxon>
        <taxon>Arabidopsis</taxon>
    </lineage>
</organism>
<accession>F4ISC5</accession>
<dbReference type="NCBIfam" id="TIGR01589">
    <property type="entry name" value="A_thal_3526"/>
    <property type="match status" value="1"/>
</dbReference>
<protein>
    <submittedName>
        <fullName evidence="2">Uncharacterized protein</fullName>
    </submittedName>
</protein>
<dbReference type="RefSeq" id="NP_001189523.1">
    <property type="nucleotide sequence ID" value="NM_001202594.1"/>
</dbReference>
<evidence type="ECO:0000313" key="2">
    <source>
        <dbReference type="EMBL" id="AEC06178.1"/>
    </source>
</evidence>
<dbReference type="Proteomes" id="UP000006548">
    <property type="component" value="Chromosome 2"/>
</dbReference>
<dbReference type="SMR" id="F4ISC5"/>
<sequence length="53" mass="6479">MSLEETETYVEDNHKISHHLTKPIWEQLQKESPEFFKKYYFLCELARQIVSFS</sequence>
<dbReference type="GeneID" id="815636"/>
<dbReference type="PANTHER" id="PTHR31871:SF42">
    <property type="entry name" value="LOB DOMAIN-CONTAINING PROTEIN"/>
    <property type="match status" value="1"/>
</dbReference>
<evidence type="ECO:0000313" key="3">
    <source>
        <dbReference type="Proteomes" id="UP000006548"/>
    </source>
</evidence>
<dbReference type="AlphaFoldDB" id="F4ISC5"/>
<dbReference type="InterPro" id="IPR006476">
    <property type="entry name" value="CHP01589_pln"/>
</dbReference>